<keyword evidence="4" id="KW-1185">Reference proteome</keyword>
<dbReference type="PROSITE" id="PS50404">
    <property type="entry name" value="GST_NTER"/>
    <property type="match status" value="1"/>
</dbReference>
<dbReference type="PROSITE" id="PS50405">
    <property type="entry name" value="GST_CTER"/>
    <property type="match status" value="1"/>
</dbReference>
<dbReference type="SFLD" id="SFLDG00358">
    <property type="entry name" value="Main_(cytGST)"/>
    <property type="match status" value="1"/>
</dbReference>
<dbReference type="PANTHER" id="PTHR44051:SF8">
    <property type="entry name" value="GLUTATHIONE S-TRANSFERASE GSTA"/>
    <property type="match status" value="1"/>
</dbReference>
<protein>
    <submittedName>
        <fullName evidence="3">Glutathione S-transferase</fullName>
    </submittedName>
</protein>
<dbReference type="EMBL" id="AP014836">
    <property type="protein sequence ID" value="BAW80619.1"/>
    <property type="molecule type" value="Genomic_DNA"/>
</dbReference>
<feature type="domain" description="GST N-terminal" evidence="1">
    <location>
        <begin position="1"/>
        <end position="65"/>
    </location>
</feature>
<dbReference type="InterPro" id="IPR040079">
    <property type="entry name" value="Glutathione_S-Trfase"/>
</dbReference>
<dbReference type="PANTHER" id="PTHR44051">
    <property type="entry name" value="GLUTATHIONE S-TRANSFERASE-RELATED"/>
    <property type="match status" value="1"/>
</dbReference>
<organism evidence="3 4">
    <name type="scientific">Candidatus Nitrosoglobus terrae</name>
    <dbReference type="NCBI Taxonomy" id="1630141"/>
    <lineage>
        <taxon>Bacteria</taxon>
        <taxon>Pseudomonadati</taxon>
        <taxon>Pseudomonadota</taxon>
        <taxon>Gammaproteobacteria</taxon>
        <taxon>Chromatiales</taxon>
        <taxon>Chromatiaceae</taxon>
        <taxon>Candidatus Nitrosoglobus</taxon>
    </lineage>
</organism>
<dbReference type="AlphaFoldDB" id="A0A1Q2SNE0"/>
<name>A0A1Q2SNE0_9GAMM</name>
<dbReference type="KEGG" id="ntt:TAO_1249"/>
<dbReference type="SUPFAM" id="SSF47616">
    <property type="entry name" value="GST C-terminal domain-like"/>
    <property type="match status" value="1"/>
</dbReference>
<dbReference type="InterPro" id="IPR010987">
    <property type="entry name" value="Glutathione-S-Trfase_C-like"/>
</dbReference>
<dbReference type="InterPro" id="IPR036249">
    <property type="entry name" value="Thioredoxin-like_sf"/>
</dbReference>
<dbReference type="Gene3D" id="1.20.1050.10">
    <property type="match status" value="1"/>
</dbReference>
<dbReference type="Pfam" id="PF00043">
    <property type="entry name" value="GST_C"/>
    <property type="match status" value="1"/>
</dbReference>
<reference evidence="3 4" key="1">
    <citation type="journal article" date="2017" name="ISME J.">
        <title>An acid-tolerant ammonia-oxidizing ?-proteobacterium from soil.</title>
        <authorList>
            <person name="Hayatsu M."/>
            <person name="Tago K."/>
            <person name="Uchiyama I."/>
            <person name="Toyoda A."/>
            <person name="Wang Y."/>
            <person name="Shimomura Y."/>
            <person name="Okubo T."/>
            <person name="Kurisu F."/>
            <person name="Hirono Y."/>
            <person name="Nonaka K."/>
            <person name="Akiyama H."/>
            <person name="Itoh T."/>
            <person name="Takami H."/>
        </authorList>
    </citation>
    <scope>NUCLEOTIDE SEQUENCE [LARGE SCALE GENOMIC DNA]</scope>
    <source>
        <strain evidence="3 4">TAO100</strain>
    </source>
</reference>
<accession>A0A1Q2SNE0</accession>
<evidence type="ECO:0000313" key="3">
    <source>
        <dbReference type="EMBL" id="BAW80619.1"/>
    </source>
</evidence>
<gene>
    <name evidence="3" type="ORF">TAO_1249</name>
</gene>
<dbReference type="SUPFAM" id="SSF52833">
    <property type="entry name" value="Thioredoxin-like"/>
    <property type="match status" value="1"/>
</dbReference>
<dbReference type="InterPro" id="IPR036282">
    <property type="entry name" value="Glutathione-S-Trfase_C_sf"/>
</dbReference>
<dbReference type="Gene3D" id="3.40.30.10">
    <property type="entry name" value="Glutaredoxin"/>
    <property type="match status" value="1"/>
</dbReference>
<dbReference type="InterPro" id="IPR034345">
    <property type="entry name" value="Gtt2-like_N"/>
</dbReference>
<keyword evidence="3" id="KW-0808">Transferase</keyword>
<sequence>MFLLEKQLQLPAVAVDVFAGENRQPAYLAINPAGQIPALRCDDGSILAESVAIAEYLEELYPSPPLIGSSSKERAETRQWWRRVELNITEFIHNAYHYAEGLARFKPRIPVLPEAAEGLKQVAQDRLHWLDSMLGNGLYLCGDRFSAADIWLYVWLDFGLAVNQPFDRNLSKITPWFDRVAKRPSATLSRTLLSEIS</sequence>
<dbReference type="InterPro" id="IPR004045">
    <property type="entry name" value="Glutathione_S-Trfase_N"/>
</dbReference>
<dbReference type="Pfam" id="PF13409">
    <property type="entry name" value="GST_N_2"/>
    <property type="match status" value="1"/>
</dbReference>
<dbReference type="Proteomes" id="UP000243679">
    <property type="component" value="Chromosome"/>
</dbReference>
<evidence type="ECO:0000313" key="4">
    <source>
        <dbReference type="Proteomes" id="UP000243679"/>
    </source>
</evidence>
<dbReference type="CDD" id="cd03051">
    <property type="entry name" value="GST_N_GTT2_like"/>
    <property type="match status" value="1"/>
</dbReference>
<proteinExistence type="predicted"/>
<feature type="domain" description="GST C-terminal" evidence="2">
    <location>
        <begin position="70"/>
        <end position="197"/>
    </location>
</feature>
<dbReference type="SFLD" id="SFLDS00019">
    <property type="entry name" value="Glutathione_Transferase_(cytos"/>
    <property type="match status" value="1"/>
</dbReference>
<evidence type="ECO:0000259" key="2">
    <source>
        <dbReference type="PROSITE" id="PS50405"/>
    </source>
</evidence>
<evidence type="ECO:0000259" key="1">
    <source>
        <dbReference type="PROSITE" id="PS50404"/>
    </source>
</evidence>
<dbReference type="GO" id="GO:0016740">
    <property type="term" value="F:transferase activity"/>
    <property type="evidence" value="ECO:0007669"/>
    <property type="project" value="UniProtKB-KW"/>
</dbReference>
<dbReference type="InterPro" id="IPR004046">
    <property type="entry name" value="GST_C"/>
</dbReference>